<reference evidence="2" key="1">
    <citation type="submission" date="2020-01" db="EMBL/GenBank/DDBJ databases">
        <authorList>
            <person name="Mishra B."/>
        </authorList>
    </citation>
    <scope>NUCLEOTIDE SEQUENCE [LARGE SCALE GENOMIC DNA]</scope>
</reference>
<evidence type="ECO:0000313" key="2">
    <source>
        <dbReference type="EMBL" id="CAA7045191.1"/>
    </source>
</evidence>
<feature type="compositionally biased region" description="Low complexity" evidence="1">
    <location>
        <begin position="83"/>
        <end position="95"/>
    </location>
</feature>
<accession>A0A6D2KAN8</accession>
<comment type="caution">
    <text evidence="2">The sequence shown here is derived from an EMBL/GenBank/DDBJ whole genome shotgun (WGS) entry which is preliminary data.</text>
</comment>
<gene>
    <name evidence="2" type="ORF">MERR_LOCUS32426</name>
</gene>
<dbReference type="AlphaFoldDB" id="A0A6D2KAN8"/>
<keyword evidence="3" id="KW-1185">Reference proteome</keyword>
<organism evidence="2 3">
    <name type="scientific">Microthlaspi erraticum</name>
    <dbReference type="NCBI Taxonomy" id="1685480"/>
    <lineage>
        <taxon>Eukaryota</taxon>
        <taxon>Viridiplantae</taxon>
        <taxon>Streptophyta</taxon>
        <taxon>Embryophyta</taxon>
        <taxon>Tracheophyta</taxon>
        <taxon>Spermatophyta</taxon>
        <taxon>Magnoliopsida</taxon>
        <taxon>eudicotyledons</taxon>
        <taxon>Gunneridae</taxon>
        <taxon>Pentapetalae</taxon>
        <taxon>rosids</taxon>
        <taxon>malvids</taxon>
        <taxon>Brassicales</taxon>
        <taxon>Brassicaceae</taxon>
        <taxon>Coluteocarpeae</taxon>
        <taxon>Microthlaspi</taxon>
    </lineage>
</organism>
<name>A0A6D2KAN8_9BRAS</name>
<feature type="region of interest" description="Disordered" evidence="1">
    <location>
        <begin position="56"/>
        <end position="95"/>
    </location>
</feature>
<proteinExistence type="predicted"/>
<evidence type="ECO:0000256" key="1">
    <source>
        <dbReference type="SAM" id="MobiDB-lite"/>
    </source>
</evidence>
<evidence type="ECO:0000313" key="3">
    <source>
        <dbReference type="Proteomes" id="UP000467841"/>
    </source>
</evidence>
<dbReference type="EMBL" id="CACVBM020001318">
    <property type="protein sequence ID" value="CAA7045191.1"/>
    <property type="molecule type" value="Genomic_DNA"/>
</dbReference>
<dbReference type="Proteomes" id="UP000467841">
    <property type="component" value="Unassembled WGS sequence"/>
</dbReference>
<protein>
    <submittedName>
        <fullName evidence="2">Uncharacterized protein</fullName>
    </submittedName>
</protein>
<sequence>MGKGKLKLALISDAKARRITIRLTPVDLKDLGSLIDKYLEDVNRRIEVLEDSRGEIGESYAAGGPSEGLGSAPAATIDEDDSSSSSTTAAARMFH</sequence>